<gene>
    <name evidence="3" type="ORF">AOT14_10420</name>
</gene>
<keyword evidence="1" id="KW-1133">Transmembrane helix</keyword>
<dbReference type="AlphaFoldDB" id="A0A0S1AXA7"/>
<feature type="transmembrane region" description="Helical" evidence="1">
    <location>
        <begin position="50"/>
        <end position="69"/>
    </location>
</feature>
<evidence type="ECO:0000313" key="3">
    <source>
        <dbReference type="EMBL" id="ALJ27454.1"/>
    </source>
</evidence>
<dbReference type="Proteomes" id="UP000061010">
    <property type="component" value="Chromosome"/>
</dbReference>
<dbReference type="InterPro" id="IPR025178">
    <property type="entry name" value="Lnb_N"/>
</dbReference>
<name>A0A0S1AXA7_9GAMM</name>
<keyword evidence="4" id="KW-1185">Reference proteome</keyword>
<reference evidence="3 4" key="1">
    <citation type="journal article" date="2015" name="Genome Announc.">
        <title>Complete Genome Sequencing of Stenotrophomonas acidaminiphila ZAC14D2_NAIMI4_2, a Multidrug-Resistant Strain Isolated from Sediments of a Polluted River in Mexico, Uncovers New Antibiotic Resistance Genes and a Novel Class-II Lasso Peptide Biosynthesis Gene Cluster.</title>
        <authorList>
            <person name="Vinuesa P."/>
            <person name="Ochoa-Sanchez L.E."/>
        </authorList>
    </citation>
    <scope>NUCLEOTIDE SEQUENCE [LARGE SCALE GENOMIC DNA]</scope>
    <source>
        <strain evidence="3 4">ZAC14D2_NAIMI4_2</strain>
    </source>
</reference>
<keyword evidence="1 3" id="KW-0812">Transmembrane</keyword>
<feature type="transmembrane region" description="Helical" evidence="1">
    <location>
        <begin position="105"/>
        <end position="123"/>
    </location>
</feature>
<sequence precursor="true">MERSWRRAKVRPGGVEGGTAVQAWWKVVGACLATARAVTRGRVLRGLGRSGLVLACLAVGAWGALALWFQFPGGTVARGVVILLWCIAGVWALRACFACRRRWRSLAVFAAALALLLGWWATIQPRQDRQWADDVAQPLHARIEGGRLLLDNVRDFHWRGEDDYDVHWERREYDLAQVRSVDLILSYWMGPAIAHTLVSFGFADGRQVVFSLEIRKERGESFSALGGFFRRFEAVLVAADERDIVQVRTSVRGEDVYLYRLHGLDQDGMRALLRDYVAQAQALERAPAFYNTLTSNCTTVVYELMRRIVPTLPLDYRLLLSGYLAEYANDVGGLVPGVPFATLRERGRITQRAREAGDVADFSRRIRQGVPGIAEEHVP</sequence>
<dbReference type="KEGG" id="sacz:AOT14_10420"/>
<dbReference type="OrthoDB" id="274718at2"/>
<proteinExistence type="predicted"/>
<feature type="transmembrane region" description="Helical" evidence="1">
    <location>
        <begin position="75"/>
        <end position="93"/>
    </location>
</feature>
<dbReference type="Pfam" id="PF13387">
    <property type="entry name" value="Lnb_N"/>
    <property type="match status" value="1"/>
</dbReference>
<evidence type="ECO:0000313" key="4">
    <source>
        <dbReference type="Proteomes" id="UP000061010"/>
    </source>
</evidence>
<evidence type="ECO:0000259" key="2">
    <source>
        <dbReference type="Pfam" id="PF13387"/>
    </source>
</evidence>
<evidence type="ECO:0000256" key="1">
    <source>
        <dbReference type="SAM" id="Phobius"/>
    </source>
</evidence>
<accession>A0A0S1AXA7</accession>
<feature type="domain" description="Lnb N-terminal periplasmic" evidence="2">
    <location>
        <begin position="165"/>
        <end position="322"/>
    </location>
</feature>
<dbReference type="EMBL" id="CP012900">
    <property type="protein sequence ID" value="ALJ27454.1"/>
    <property type="molecule type" value="Genomic_DNA"/>
</dbReference>
<organism evidence="3 4">
    <name type="scientific">Stenotrophomonas acidaminiphila</name>
    <dbReference type="NCBI Taxonomy" id="128780"/>
    <lineage>
        <taxon>Bacteria</taxon>
        <taxon>Pseudomonadati</taxon>
        <taxon>Pseudomonadota</taxon>
        <taxon>Gammaproteobacteria</taxon>
        <taxon>Lysobacterales</taxon>
        <taxon>Lysobacteraceae</taxon>
        <taxon>Stenotrophomonas</taxon>
    </lineage>
</organism>
<protein>
    <submittedName>
        <fullName evidence="3">Transmembrane protein</fullName>
    </submittedName>
</protein>
<keyword evidence="1" id="KW-0472">Membrane</keyword>
<dbReference type="PATRIC" id="fig|128780.6.peg.1039"/>